<evidence type="ECO:0000313" key="10">
    <source>
        <dbReference type="Proteomes" id="UP000509658"/>
    </source>
</evidence>
<dbReference type="AlphaFoldDB" id="A0A6N0HWT7"/>
<accession>A0A6N0HWT7</accession>
<dbReference type="GO" id="GO:0006508">
    <property type="term" value="P:proteolysis"/>
    <property type="evidence" value="ECO:0007669"/>
    <property type="project" value="UniProtKB-KW"/>
</dbReference>
<keyword evidence="6" id="KW-0238">DNA-binding</keyword>
<name>A0A6N0HWT7_9GAMM</name>
<evidence type="ECO:0000256" key="4">
    <source>
        <dbReference type="ARBA" id="ARBA00022801"/>
    </source>
</evidence>
<dbReference type="SUPFAM" id="SSF143081">
    <property type="entry name" value="BB1717-like"/>
    <property type="match status" value="1"/>
</dbReference>
<keyword evidence="10" id="KW-1185">Reference proteome</keyword>
<reference evidence="9 10" key="1">
    <citation type="submission" date="2020-05" db="EMBL/GenBank/DDBJ databases">
        <title>Horizontal transmission and recombination maintain forever young bacterial symbiont genomes.</title>
        <authorList>
            <person name="Russell S.L."/>
            <person name="Pepper-Tunick E."/>
            <person name="Svedberg J."/>
            <person name="Byrne A."/>
            <person name="Ruelas Castillo J."/>
            <person name="Vollmers C."/>
            <person name="Beinart R.A."/>
            <person name="Corbett-Detig R."/>
        </authorList>
    </citation>
    <scope>NUCLEOTIDE SEQUENCE [LARGE SCALE GENOMIC DNA]</scope>
    <source>
        <strain evidence="9">Santa_Monica_outfall</strain>
    </source>
</reference>
<dbReference type="GO" id="GO:0008233">
    <property type="term" value="F:peptidase activity"/>
    <property type="evidence" value="ECO:0007669"/>
    <property type="project" value="UniProtKB-KW"/>
</dbReference>
<dbReference type="Pfam" id="PF02586">
    <property type="entry name" value="SRAP"/>
    <property type="match status" value="1"/>
</dbReference>
<dbReference type="GO" id="GO:0016829">
    <property type="term" value="F:lyase activity"/>
    <property type="evidence" value="ECO:0007669"/>
    <property type="project" value="UniProtKB-KW"/>
</dbReference>
<keyword evidence="3" id="KW-0227">DNA damage</keyword>
<dbReference type="InterPro" id="IPR003738">
    <property type="entry name" value="SRAP"/>
</dbReference>
<dbReference type="PANTHER" id="PTHR13604:SF0">
    <property type="entry name" value="ABASIC SITE PROCESSING PROTEIN HMCES"/>
    <property type="match status" value="1"/>
</dbReference>
<dbReference type="EMBL" id="CP054491">
    <property type="protein sequence ID" value="QKQ26824.1"/>
    <property type="molecule type" value="Genomic_DNA"/>
</dbReference>
<evidence type="ECO:0000256" key="6">
    <source>
        <dbReference type="ARBA" id="ARBA00023125"/>
    </source>
</evidence>
<keyword evidence="4 8" id="KW-0378">Hydrolase</keyword>
<comment type="similarity">
    <text evidence="1 8">Belongs to the SOS response-associated peptidase family.</text>
</comment>
<evidence type="ECO:0000256" key="8">
    <source>
        <dbReference type="RuleBase" id="RU364100"/>
    </source>
</evidence>
<gene>
    <name evidence="9" type="ORF">HUE57_11425</name>
</gene>
<keyword evidence="7" id="KW-0456">Lyase</keyword>
<dbReference type="Proteomes" id="UP000509658">
    <property type="component" value="Chromosome"/>
</dbReference>
<evidence type="ECO:0000256" key="5">
    <source>
        <dbReference type="ARBA" id="ARBA00023124"/>
    </source>
</evidence>
<dbReference type="RefSeq" id="WP_174673210.1">
    <property type="nucleotide sequence ID" value="NZ_CP054491.1"/>
</dbReference>
<dbReference type="GO" id="GO:0106300">
    <property type="term" value="P:protein-DNA covalent cross-linking repair"/>
    <property type="evidence" value="ECO:0007669"/>
    <property type="project" value="InterPro"/>
</dbReference>
<keyword evidence="2 8" id="KW-0645">Protease</keyword>
<evidence type="ECO:0000313" key="9">
    <source>
        <dbReference type="EMBL" id="QKQ26824.1"/>
    </source>
</evidence>
<evidence type="ECO:0000256" key="1">
    <source>
        <dbReference type="ARBA" id="ARBA00008136"/>
    </source>
</evidence>
<sequence>MCGRFTLSTDAQFLSDYFDLDRVPAGFEQRFNIAPGQSIATIRQVRGVGRELDFTHWGLIPSWADSMKIANHLINARAETVADKPAFRSAFRRKRCLIPADGFYEWQQTAQGKQPYWIGLPDRTPIGFAGLWAHWEPKDGSGVVESCTILTTTANEQMKPYHDRMPVILQPDAFAAWLDPEEQRADQVKQILQPFVGELQIYPVSRDVNSPLKDNHHLIDRLNDSVTDGLHSAGKERI</sequence>
<dbReference type="EC" id="3.4.-.-" evidence="8"/>
<proteinExistence type="inferred from homology"/>
<dbReference type="KEGG" id="rev:HUE57_11425"/>
<protein>
    <recommendedName>
        <fullName evidence="8">Abasic site processing protein</fullName>
        <ecNumber evidence="8">3.4.-.-</ecNumber>
    </recommendedName>
</protein>
<dbReference type="PANTHER" id="PTHR13604">
    <property type="entry name" value="DC12-RELATED"/>
    <property type="match status" value="1"/>
</dbReference>
<dbReference type="Gene3D" id="3.90.1680.10">
    <property type="entry name" value="SOS response associated peptidase-like"/>
    <property type="match status" value="1"/>
</dbReference>
<evidence type="ECO:0000256" key="3">
    <source>
        <dbReference type="ARBA" id="ARBA00022763"/>
    </source>
</evidence>
<organism evidence="9 10">
    <name type="scientific">Candidatus Reidiella endopervernicosa</name>
    <dbReference type="NCBI Taxonomy" id="2738883"/>
    <lineage>
        <taxon>Bacteria</taxon>
        <taxon>Pseudomonadati</taxon>
        <taxon>Pseudomonadota</taxon>
        <taxon>Gammaproteobacteria</taxon>
        <taxon>Candidatus Reidiella</taxon>
    </lineage>
</organism>
<dbReference type="GO" id="GO:0003697">
    <property type="term" value="F:single-stranded DNA binding"/>
    <property type="evidence" value="ECO:0007669"/>
    <property type="project" value="InterPro"/>
</dbReference>
<evidence type="ECO:0000256" key="7">
    <source>
        <dbReference type="ARBA" id="ARBA00023239"/>
    </source>
</evidence>
<dbReference type="InterPro" id="IPR036590">
    <property type="entry name" value="SRAP-like"/>
</dbReference>
<evidence type="ECO:0000256" key="2">
    <source>
        <dbReference type="ARBA" id="ARBA00022670"/>
    </source>
</evidence>
<keyword evidence="5" id="KW-0190">Covalent protein-DNA linkage</keyword>